<dbReference type="InterPro" id="IPR010057">
    <property type="entry name" value="Transcription_activator_Rgg_C"/>
</dbReference>
<accession>A0AAJ1REJ1</accession>
<evidence type="ECO:0000313" key="2">
    <source>
        <dbReference type="EMBL" id="MDN6900446.1"/>
    </source>
</evidence>
<gene>
    <name evidence="2" type="ORF">EVC35_05435</name>
</gene>
<dbReference type="PROSITE" id="PS50943">
    <property type="entry name" value="HTH_CROC1"/>
    <property type="match status" value="1"/>
</dbReference>
<proteinExistence type="predicted"/>
<name>A0AAJ1REJ1_9LACO</name>
<organism evidence="2 3">
    <name type="scientific">Oenococcus sicerae</name>
    <dbReference type="NCBI Taxonomy" id="2203724"/>
    <lineage>
        <taxon>Bacteria</taxon>
        <taxon>Bacillati</taxon>
        <taxon>Bacillota</taxon>
        <taxon>Bacilli</taxon>
        <taxon>Lactobacillales</taxon>
        <taxon>Lactobacillaceae</taxon>
        <taxon>Oenococcus</taxon>
    </lineage>
</organism>
<dbReference type="InterPro" id="IPR053163">
    <property type="entry name" value="HTH-type_regulator_Rgg"/>
</dbReference>
<protein>
    <submittedName>
        <fullName evidence="2">Rgg/GadR/MutR family transcriptional regulator</fullName>
    </submittedName>
</protein>
<dbReference type="PANTHER" id="PTHR37038:SF12">
    <property type="entry name" value="TRANSCRIPTIONAL REGULATOR"/>
    <property type="match status" value="1"/>
</dbReference>
<reference evidence="2" key="1">
    <citation type="submission" date="2019-01" db="EMBL/GenBank/DDBJ databases">
        <title>Oenococcus sicerae UCMA17102.</title>
        <authorList>
            <person name="Cousin F.J."/>
            <person name="Le Guellec R."/>
            <person name="Cretenet M."/>
        </authorList>
    </citation>
    <scope>NUCLEOTIDE SEQUENCE</scope>
    <source>
        <strain evidence="2">UCMA17102</strain>
    </source>
</reference>
<feature type="domain" description="HTH cro/C1-type" evidence="1">
    <location>
        <begin position="14"/>
        <end position="67"/>
    </location>
</feature>
<comment type="caution">
    <text evidence="2">The sequence shown here is derived from an EMBL/GenBank/DDBJ whole genome shotgun (WGS) entry which is preliminary data.</text>
</comment>
<dbReference type="SMART" id="SM00530">
    <property type="entry name" value="HTH_XRE"/>
    <property type="match status" value="1"/>
</dbReference>
<dbReference type="NCBIfam" id="TIGR01716">
    <property type="entry name" value="RGG_Cterm"/>
    <property type="match status" value="1"/>
</dbReference>
<dbReference type="Pfam" id="PF01381">
    <property type="entry name" value="HTH_3"/>
    <property type="match status" value="1"/>
</dbReference>
<dbReference type="InterPro" id="IPR011990">
    <property type="entry name" value="TPR-like_helical_dom_sf"/>
</dbReference>
<evidence type="ECO:0000313" key="3">
    <source>
        <dbReference type="Proteomes" id="UP001167919"/>
    </source>
</evidence>
<dbReference type="Pfam" id="PF21259">
    <property type="entry name" value="Rgg_C"/>
    <property type="match status" value="1"/>
</dbReference>
<dbReference type="EMBL" id="SDWY01000003">
    <property type="protein sequence ID" value="MDN6900446.1"/>
    <property type="molecule type" value="Genomic_DNA"/>
</dbReference>
<dbReference type="Proteomes" id="UP001167919">
    <property type="component" value="Unassembled WGS sequence"/>
</dbReference>
<dbReference type="InterPro" id="IPR001387">
    <property type="entry name" value="Cro/C1-type_HTH"/>
</dbReference>
<dbReference type="CDD" id="cd00093">
    <property type="entry name" value="HTH_XRE"/>
    <property type="match status" value="1"/>
</dbReference>
<dbReference type="GO" id="GO:0003677">
    <property type="term" value="F:DNA binding"/>
    <property type="evidence" value="ECO:0007669"/>
    <property type="project" value="InterPro"/>
</dbReference>
<dbReference type="SUPFAM" id="SSF47413">
    <property type="entry name" value="lambda repressor-like DNA-binding domains"/>
    <property type="match status" value="1"/>
</dbReference>
<dbReference type="AlphaFoldDB" id="A0AAJ1REJ1"/>
<dbReference type="Gene3D" id="1.25.40.10">
    <property type="entry name" value="Tetratricopeptide repeat domain"/>
    <property type="match status" value="1"/>
</dbReference>
<dbReference type="PANTHER" id="PTHR37038">
    <property type="entry name" value="TRANSCRIPTIONAL REGULATOR-RELATED"/>
    <property type="match status" value="1"/>
</dbReference>
<dbReference type="RefSeq" id="WP_301711187.1">
    <property type="nucleotide sequence ID" value="NZ_SDWY01000003.1"/>
</dbReference>
<evidence type="ECO:0000259" key="1">
    <source>
        <dbReference type="PROSITE" id="PS50943"/>
    </source>
</evidence>
<sequence length="288" mass="33359">MMNLRNAQSVGEVFQLLRKQRQVTVSNLAQDIISPSSVSKFEQGKSQLSFIVLSQLLTRLHISLDGFYHRISEDWTDGYESFLLKINTFYQNNDLLTLKKIAGEKLADFRSDQQFDDFIATATVCALIKSIEPHFKVDQQILSNLDCYFDTIQEWDFVEFSLFQNCMIILDSESIESILKETLYLNLEVNSNNLDKMLAAFLNAVDVLYRRKAYQTAKTVLNQSKQIAPIRSDLATVFKQKFFENLLFLRPEQTKRENQQLVDSLRNVDANALASSYEAYMVKYAFRE</sequence>
<dbReference type="InterPro" id="IPR010982">
    <property type="entry name" value="Lambda_DNA-bd_dom_sf"/>
</dbReference>